<keyword evidence="7 8" id="KW-0573">Peptidoglycan synthesis</keyword>
<dbReference type="InterPro" id="IPR004101">
    <property type="entry name" value="Mur_ligase_C"/>
</dbReference>
<dbReference type="GO" id="GO:0008360">
    <property type="term" value="P:regulation of cell shape"/>
    <property type="evidence" value="ECO:0007669"/>
    <property type="project" value="UniProtKB-KW"/>
</dbReference>
<evidence type="ECO:0000256" key="1">
    <source>
        <dbReference type="ARBA" id="ARBA00004496"/>
    </source>
</evidence>
<dbReference type="InterPro" id="IPR013221">
    <property type="entry name" value="Mur_ligase_cen"/>
</dbReference>
<evidence type="ECO:0000256" key="8">
    <source>
        <dbReference type="RuleBase" id="RU003664"/>
    </source>
</evidence>
<dbReference type="InterPro" id="IPR005762">
    <property type="entry name" value="MurD"/>
</dbReference>
<accession>A0A6B3NPX1</accession>
<comment type="subcellular location">
    <subcellularLocation>
        <location evidence="1 7 8">Cytoplasm</location>
    </subcellularLocation>
</comment>
<reference evidence="11 12" key="1">
    <citation type="submission" date="2020-02" db="EMBL/GenBank/DDBJ databases">
        <title>Broccoli isolated Pseudomonas sp.</title>
        <authorList>
            <person name="Fujikawa T."/>
            <person name="Sawada H."/>
        </authorList>
    </citation>
    <scope>NUCLEOTIDE SEQUENCE [LARGE SCALE GENOMIC DNA]</scope>
    <source>
        <strain evidence="11 12">MAFF212427</strain>
    </source>
</reference>
<feature type="domain" description="Mur ligase C-terminal" evidence="9">
    <location>
        <begin position="308"/>
        <end position="424"/>
    </location>
</feature>
<proteinExistence type="inferred from homology"/>
<keyword evidence="3 7" id="KW-0963">Cytoplasm</keyword>
<evidence type="ECO:0000256" key="7">
    <source>
        <dbReference type="HAMAP-Rule" id="MF_00639"/>
    </source>
</evidence>
<organism evidence="11 12">
    <name type="scientific">Pseudomonas brassicae</name>
    <dbReference type="NCBI Taxonomy" id="2708063"/>
    <lineage>
        <taxon>Bacteria</taxon>
        <taxon>Pseudomonadati</taxon>
        <taxon>Pseudomonadota</taxon>
        <taxon>Gammaproteobacteria</taxon>
        <taxon>Pseudomonadales</taxon>
        <taxon>Pseudomonadaceae</taxon>
        <taxon>Pseudomonas</taxon>
    </lineage>
</organism>
<keyword evidence="7 8" id="KW-0132">Cell division</keyword>
<evidence type="ECO:0000259" key="10">
    <source>
        <dbReference type="Pfam" id="PF08245"/>
    </source>
</evidence>
<dbReference type="Pfam" id="PF08245">
    <property type="entry name" value="Mur_ligase_M"/>
    <property type="match status" value="1"/>
</dbReference>
<gene>
    <name evidence="7" type="primary">murD</name>
    <name evidence="11" type="ORF">G3436_08350</name>
</gene>
<dbReference type="SUPFAM" id="SSF53244">
    <property type="entry name" value="MurD-like peptide ligases, peptide-binding domain"/>
    <property type="match status" value="1"/>
</dbReference>
<evidence type="ECO:0000313" key="11">
    <source>
        <dbReference type="EMBL" id="NER63906.1"/>
    </source>
</evidence>
<comment type="catalytic activity">
    <reaction evidence="7 8">
        <text>UDP-N-acetyl-alpha-D-muramoyl-L-alanine + D-glutamate + ATP = UDP-N-acetyl-alpha-D-muramoyl-L-alanyl-D-glutamate + ADP + phosphate + H(+)</text>
        <dbReference type="Rhea" id="RHEA:16429"/>
        <dbReference type="ChEBI" id="CHEBI:15378"/>
        <dbReference type="ChEBI" id="CHEBI:29986"/>
        <dbReference type="ChEBI" id="CHEBI:30616"/>
        <dbReference type="ChEBI" id="CHEBI:43474"/>
        <dbReference type="ChEBI" id="CHEBI:83898"/>
        <dbReference type="ChEBI" id="CHEBI:83900"/>
        <dbReference type="ChEBI" id="CHEBI:456216"/>
        <dbReference type="EC" id="6.3.2.9"/>
    </reaction>
</comment>
<dbReference type="GO" id="GO:0009252">
    <property type="term" value="P:peptidoglycan biosynthetic process"/>
    <property type="evidence" value="ECO:0007669"/>
    <property type="project" value="UniProtKB-UniRule"/>
</dbReference>
<keyword evidence="7 8" id="KW-0133">Cell shape</keyword>
<dbReference type="InterPro" id="IPR036615">
    <property type="entry name" value="Mur_ligase_C_dom_sf"/>
</dbReference>
<keyword evidence="5 7" id="KW-0547">Nucleotide-binding</keyword>
<dbReference type="GO" id="GO:0005524">
    <property type="term" value="F:ATP binding"/>
    <property type="evidence" value="ECO:0007669"/>
    <property type="project" value="UniProtKB-UniRule"/>
</dbReference>
<protein>
    <recommendedName>
        <fullName evidence="7 8">UDP-N-acetylmuramoylalanine--D-glutamate ligase</fullName>
        <ecNumber evidence="7 8">6.3.2.9</ecNumber>
    </recommendedName>
    <alternativeName>
        <fullName evidence="7">D-glutamic acid-adding enzyme</fullName>
    </alternativeName>
    <alternativeName>
        <fullName evidence="7">UDP-N-acetylmuramoyl-L-alanyl-D-glutamate synthetase</fullName>
    </alternativeName>
</protein>
<keyword evidence="12" id="KW-1185">Reference proteome</keyword>
<dbReference type="NCBIfam" id="TIGR01087">
    <property type="entry name" value="murD"/>
    <property type="match status" value="1"/>
</dbReference>
<dbReference type="PANTHER" id="PTHR43692">
    <property type="entry name" value="UDP-N-ACETYLMURAMOYLALANINE--D-GLUTAMATE LIGASE"/>
    <property type="match status" value="1"/>
</dbReference>
<dbReference type="Pfam" id="PF02875">
    <property type="entry name" value="Mur_ligase_C"/>
    <property type="match status" value="1"/>
</dbReference>
<keyword evidence="7 8" id="KW-0961">Cell wall biogenesis/degradation</keyword>
<dbReference type="GO" id="GO:0051301">
    <property type="term" value="P:cell division"/>
    <property type="evidence" value="ECO:0007669"/>
    <property type="project" value="UniProtKB-KW"/>
</dbReference>
<dbReference type="GO" id="GO:0005737">
    <property type="term" value="C:cytoplasm"/>
    <property type="evidence" value="ECO:0007669"/>
    <property type="project" value="UniProtKB-SubCell"/>
</dbReference>
<dbReference type="RefSeq" id="WP_163943488.1">
    <property type="nucleotide sequence ID" value="NZ_JAAHBU010000099.1"/>
</dbReference>
<dbReference type="Gene3D" id="3.90.190.20">
    <property type="entry name" value="Mur ligase, C-terminal domain"/>
    <property type="match status" value="1"/>
</dbReference>
<evidence type="ECO:0000256" key="6">
    <source>
        <dbReference type="ARBA" id="ARBA00022840"/>
    </source>
</evidence>
<keyword evidence="4 7" id="KW-0436">Ligase</keyword>
<comment type="similarity">
    <text evidence="7">Belongs to the MurCDEF family.</text>
</comment>
<dbReference type="Gene3D" id="3.40.1190.10">
    <property type="entry name" value="Mur-like, catalytic domain"/>
    <property type="match status" value="1"/>
</dbReference>
<comment type="caution">
    <text evidence="11">The sequence shown here is derived from an EMBL/GenBank/DDBJ whole genome shotgun (WGS) entry which is preliminary data.</text>
</comment>
<dbReference type="SUPFAM" id="SSF51984">
    <property type="entry name" value="MurCD N-terminal domain"/>
    <property type="match status" value="1"/>
</dbReference>
<evidence type="ECO:0000256" key="5">
    <source>
        <dbReference type="ARBA" id="ARBA00022741"/>
    </source>
</evidence>
<dbReference type="HAMAP" id="MF_00639">
    <property type="entry name" value="MurD"/>
    <property type="match status" value="1"/>
</dbReference>
<dbReference type="EMBL" id="JAAHBU010000099">
    <property type="protein sequence ID" value="NER63906.1"/>
    <property type="molecule type" value="Genomic_DNA"/>
</dbReference>
<evidence type="ECO:0000256" key="3">
    <source>
        <dbReference type="ARBA" id="ARBA00022490"/>
    </source>
</evidence>
<dbReference type="PANTHER" id="PTHR43692:SF1">
    <property type="entry name" value="UDP-N-ACETYLMURAMOYLALANINE--D-GLUTAMATE LIGASE"/>
    <property type="match status" value="1"/>
</dbReference>
<keyword evidence="6 7" id="KW-0067">ATP-binding</keyword>
<sequence length="448" mass="47714">MSLIASDHFRIVVGLGKSGMSLVRFLANRGIAFAVADTRENPPELATLRRDYPQVEVRCGELDVEFLCRADELYVSPGLALATPALQLAAARGVKLSGDIELFARHAKAPIVAISGSNAKSTVTTLVGEMAAAAGKRVAVGGNLGTPALDLLDDAIELYVMELSSFQLETTDQLNAEVATVLNVSEDHMDRYSGLPAYHLAKHRIFRGARQVVVNRQDALSRPLLMESVPYWTFGLNAPDFKGFGLREENGEKCLAFEFQALMPVRELKIRGAHNQSNALAALALGHAVGLPFDAMLASLRTFAGLAHRCQWLRERDGVSWYDDSKATNVGAALAAIEGLGADIDGKLVLVAGGDGKGADFAALRAPVAAHCRAVVLLGRDAERLAEALGDAVPLIRVASLDEAVQQCATLAQAGDAVLLSPACASLDMFKNFEERGRLFAQAVEGLA</sequence>
<dbReference type="SUPFAM" id="SSF53623">
    <property type="entry name" value="MurD-like peptide ligases, catalytic domain"/>
    <property type="match status" value="1"/>
</dbReference>
<keyword evidence="7 8" id="KW-0131">Cell cycle</keyword>
<evidence type="ECO:0000313" key="12">
    <source>
        <dbReference type="Proteomes" id="UP000482634"/>
    </source>
</evidence>
<comment type="pathway">
    <text evidence="2 7 8">Cell wall biogenesis; peptidoglycan biosynthesis.</text>
</comment>
<name>A0A6B3NPX1_9PSED</name>
<dbReference type="AlphaFoldDB" id="A0A6B3NPX1"/>
<evidence type="ECO:0000256" key="2">
    <source>
        <dbReference type="ARBA" id="ARBA00004752"/>
    </source>
</evidence>
<dbReference type="Gene3D" id="3.40.50.720">
    <property type="entry name" value="NAD(P)-binding Rossmann-like Domain"/>
    <property type="match status" value="1"/>
</dbReference>
<evidence type="ECO:0000259" key="9">
    <source>
        <dbReference type="Pfam" id="PF02875"/>
    </source>
</evidence>
<dbReference type="Pfam" id="PF21799">
    <property type="entry name" value="MurD-like_N"/>
    <property type="match status" value="1"/>
</dbReference>
<dbReference type="UniPathway" id="UPA00219"/>
<evidence type="ECO:0000256" key="4">
    <source>
        <dbReference type="ARBA" id="ARBA00022598"/>
    </source>
</evidence>
<feature type="binding site" evidence="7">
    <location>
        <begin position="116"/>
        <end position="122"/>
    </location>
    <ligand>
        <name>ATP</name>
        <dbReference type="ChEBI" id="CHEBI:30616"/>
    </ligand>
</feature>
<comment type="function">
    <text evidence="7 8">Cell wall formation. Catalyzes the addition of glutamate to the nucleotide precursor UDP-N-acetylmuramoyl-L-alanine (UMA).</text>
</comment>
<dbReference type="GO" id="GO:0071555">
    <property type="term" value="P:cell wall organization"/>
    <property type="evidence" value="ECO:0007669"/>
    <property type="project" value="UniProtKB-KW"/>
</dbReference>
<dbReference type="GO" id="GO:0008764">
    <property type="term" value="F:UDP-N-acetylmuramoylalanine-D-glutamate ligase activity"/>
    <property type="evidence" value="ECO:0007669"/>
    <property type="project" value="UniProtKB-UniRule"/>
</dbReference>
<dbReference type="InterPro" id="IPR036565">
    <property type="entry name" value="Mur-like_cat_sf"/>
</dbReference>
<feature type="domain" description="Mur ligase central" evidence="10">
    <location>
        <begin position="114"/>
        <end position="285"/>
    </location>
</feature>
<dbReference type="Proteomes" id="UP000482634">
    <property type="component" value="Unassembled WGS sequence"/>
</dbReference>
<dbReference type="EC" id="6.3.2.9" evidence="7 8"/>